<keyword evidence="5" id="KW-0808">Transferase</keyword>
<name>A0A852ZPS6_9ACTN</name>
<keyword evidence="2" id="KW-0378">Hydrolase</keyword>
<feature type="domain" description="Exonuclease" evidence="4">
    <location>
        <begin position="7"/>
        <end position="187"/>
    </location>
</feature>
<dbReference type="CDD" id="cd06127">
    <property type="entry name" value="DEDDh"/>
    <property type="match status" value="1"/>
</dbReference>
<dbReference type="SMART" id="SM00479">
    <property type="entry name" value="EXOIII"/>
    <property type="match status" value="1"/>
</dbReference>
<comment type="caution">
    <text evidence="5">The sequence shown here is derived from an EMBL/GenBank/DDBJ whole genome shotgun (WGS) entry which is preliminary data.</text>
</comment>
<evidence type="ECO:0000256" key="1">
    <source>
        <dbReference type="ARBA" id="ARBA00022722"/>
    </source>
</evidence>
<dbReference type="AlphaFoldDB" id="A0A852ZPS6"/>
<keyword evidence="5" id="KW-0548">Nucleotidyltransferase</keyword>
<sequence>MSWHRNLMVGFDLETTGTDPLTARIVTAALVEVADGELVARHNWLVDPGVPIPEEAVRIHGVTNERARSEGEPAAECAARIARRLARYFATGTPVVAFNAAFDFSVLSAELVRHGLPSLERLSGGVAAPILDPLTIDRRVDRYRRGSRNLEAVCREYGVTLEGAHEAGADALAAVQVMAAIAGRYPEIRSTPPAELHRSQIAWYAEWATGYQAYLRRTRDPLAVVDTLWPVRTA</sequence>
<evidence type="ECO:0000313" key="5">
    <source>
        <dbReference type="EMBL" id="NYI03260.1"/>
    </source>
</evidence>
<dbReference type="Gene3D" id="3.30.420.10">
    <property type="entry name" value="Ribonuclease H-like superfamily/Ribonuclease H"/>
    <property type="match status" value="1"/>
</dbReference>
<dbReference type="Pfam" id="PF00929">
    <property type="entry name" value="RNase_T"/>
    <property type="match status" value="1"/>
</dbReference>
<dbReference type="InterPro" id="IPR036397">
    <property type="entry name" value="RNaseH_sf"/>
</dbReference>
<evidence type="ECO:0000256" key="3">
    <source>
        <dbReference type="ARBA" id="ARBA00022839"/>
    </source>
</evidence>
<accession>A0A852ZPS6</accession>
<dbReference type="SUPFAM" id="SSF53098">
    <property type="entry name" value="Ribonuclease H-like"/>
    <property type="match status" value="1"/>
</dbReference>
<dbReference type="RefSeq" id="WP_179812346.1">
    <property type="nucleotide sequence ID" value="NZ_JACBZD010000001.1"/>
</dbReference>
<dbReference type="PANTHER" id="PTHR30231">
    <property type="entry name" value="DNA POLYMERASE III SUBUNIT EPSILON"/>
    <property type="match status" value="1"/>
</dbReference>
<keyword evidence="1" id="KW-0540">Nuclease</keyword>
<dbReference type="Proteomes" id="UP000567795">
    <property type="component" value="Unassembled WGS sequence"/>
</dbReference>
<evidence type="ECO:0000256" key="2">
    <source>
        <dbReference type="ARBA" id="ARBA00022801"/>
    </source>
</evidence>
<dbReference type="EMBL" id="JACBZD010000001">
    <property type="protein sequence ID" value="NYI03260.1"/>
    <property type="molecule type" value="Genomic_DNA"/>
</dbReference>
<dbReference type="InterPro" id="IPR012337">
    <property type="entry name" value="RNaseH-like_sf"/>
</dbReference>
<keyword evidence="3" id="KW-0269">Exonuclease</keyword>
<gene>
    <name evidence="5" type="ORF">FHU37_000203</name>
</gene>
<dbReference type="EC" id="2.7.7.7" evidence="5"/>
<dbReference type="GO" id="GO:0003676">
    <property type="term" value="F:nucleic acid binding"/>
    <property type="evidence" value="ECO:0007669"/>
    <property type="project" value="InterPro"/>
</dbReference>
<dbReference type="NCBIfam" id="NF005927">
    <property type="entry name" value="PRK07942.1"/>
    <property type="match status" value="1"/>
</dbReference>
<dbReference type="GO" id="GO:0008408">
    <property type="term" value="F:3'-5' exonuclease activity"/>
    <property type="evidence" value="ECO:0007669"/>
    <property type="project" value="TreeGrafter"/>
</dbReference>
<organism evidence="5 6">
    <name type="scientific">Allostreptomyces psammosilenae</name>
    <dbReference type="NCBI Taxonomy" id="1892865"/>
    <lineage>
        <taxon>Bacteria</taxon>
        <taxon>Bacillati</taxon>
        <taxon>Actinomycetota</taxon>
        <taxon>Actinomycetes</taxon>
        <taxon>Kitasatosporales</taxon>
        <taxon>Streptomycetaceae</taxon>
        <taxon>Allostreptomyces</taxon>
    </lineage>
</organism>
<reference evidence="5 6" key="1">
    <citation type="submission" date="2020-07" db="EMBL/GenBank/DDBJ databases">
        <title>Sequencing the genomes of 1000 actinobacteria strains.</title>
        <authorList>
            <person name="Klenk H.-P."/>
        </authorList>
    </citation>
    <scope>NUCLEOTIDE SEQUENCE [LARGE SCALE GENOMIC DNA]</scope>
    <source>
        <strain evidence="5 6">DSM 42178</strain>
    </source>
</reference>
<proteinExistence type="predicted"/>
<dbReference type="GO" id="GO:0003887">
    <property type="term" value="F:DNA-directed DNA polymerase activity"/>
    <property type="evidence" value="ECO:0007669"/>
    <property type="project" value="UniProtKB-EC"/>
</dbReference>
<keyword evidence="6" id="KW-1185">Reference proteome</keyword>
<dbReference type="InterPro" id="IPR013520">
    <property type="entry name" value="Ribonucl_H"/>
</dbReference>
<dbReference type="PANTHER" id="PTHR30231:SF4">
    <property type="entry name" value="PROTEIN NEN2"/>
    <property type="match status" value="1"/>
</dbReference>
<protein>
    <submittedName>
        <fullName evidence="5">DNA polymerase-3 subunit epsilon</fullName>
        <ecNumber evidence="5">2.7.7.7</ecNumber>
    </submittedName>
</protein>
<evidence type="ECO:0000259" key="4">
    <source>
        <dbReference type="SMART" id="SM00479"/>
    </source>
</evidence>
<dbReference type="GO" id="GO:0005829">
    <property type="term" value="C:cytosol"/>
    <property type="evidence" value="ECO:0007669"/>
    <property type="project" value="TreeGrafter"/>
</dbReference>
<evidence type="ECO:0000313" key="6">
    <source>
        <dbReference type="Proteomes" id="UP000567795"/>
    </source>
</evidence>